<sequence length="220" mass="26329">MIVEHSLTKPRYEDYFSKEATNFVTFTPGFRDVFTCDRFLAIWKFIHIVDEENEDIDKSDKIYKVRYMLDDLLKKFQKYWNPKQYLSLDEGMIPAKNRCFIKQYIKIKQIKWGIKSFLLCESESGYLMNAEIYTEKNEGFYSADLGSTGSVVVRLCSGFELNKKKHIIVMDRFYTSTKLFEYMYREMEMHAVGTTIMNRKFFPDELKETKRHKKTMNRGD</sequence>
<dbReference type="AlphaFoldDB" id="A0AAN8KLV0"/>
<organism evidence="2 3">
    <name type="scientific">Patella caerulea</name>
    <name type="common">Rayed Mediterranean limpet</name>
    <dbReference type="NCBI Taxonomy" id="87958"/>
    <lineage>
        <taxon>Eukaryota</taxon>
        <taxon>Metazoa</taxon>
        <taxon>Spiralia</taxon>
        <taxon>Lophotrochozoa</taxon>
        <taxon>Mollusca</taxon>
        <taxon>Gastropoda</taxon>
        <taxon>Patellogastropoda</taxon>
        <taxon>Patelloidea</taxon>
        <taxon>Patellidae</taxon>
        <taxon>Patella</taxon>
    </lineage>
</organism>
<evidence type="ECO:0000259" key="1">
    <source>
        <dbReference type="Pfam" id="PF13843"/>
    </source>
</evidence>
<dbReference type="PANTHER" id="PTHR46599:SF3">
    <property type="entry name" value="PIGGYBAC TRANSPOSABLE ELEMENT-DERIVED PROTEIN 4"/>
    <property type="match status" value="1"/>
</dbReference>
<feature type="domain" description="PiggyBac transposable element-derived protein" evidence="1">
    <location>
        <begin position="8"/>
        <end position="215"/>
    </location>
</feature>
<keyword evidence="3" id="KW-1185">Reference proteome</keyword>
<gene>
    <name evidence="2" type="ORF">SNE40_000672</name>
</gene>
<evidence type="ECO:0000313" key="2">
    <source>
        <dbReference type="EMBL" id="KAK6195198.1"/>
    </source>
</evidence>
<comment type="caution">
    <text evidence="2">The sequence shown here is derived from an EMBL/GenBank/DDBJ whole genome shotgun (WGS) entry which is preliminary data.</text>
</comment>
<dbReference type="InterPro" id="IPR029526">
    <property type="entry name" value="PGBD"/>
</dbReference>
<evidence type="ECO:0000313" key="3">
    <source>
        <dbReference type="Proteomes" id="UP001347796"/>
    </source>
</evidence>
<reference evidence="2 3" key="1">
    <citation type="submission" date="2024-01" db="EMBL/GenBank/DDBJ databases">
        <title>The genome of the rayed Mediterranean limpet Patella caerulea (Linnaeus, 1758).</title>
        <authorList>
            <person name="Anh-Thu Weber A."/>
            <person name="Halstead-Nussloch G."/>
        </authorList>
    </citation>
    <scope>NUCLEOTIDE SEQUENCE [LARGE SCALE GENOMIC DNA]</scope>
    <source>
        <strain evidence="2">AATW-2023a</strain>
        <tissue evidence="2">Whole specimen</tissue>
    </source>
</reference>
<dbReference type="Proteomes" id="UP001347796">
    <property type="component" value="Unassembled WGS sequence"/>
</dbReference>
<protein>
    <recommendedName>
        <fullName evidence="1">PiggyBac transposable element-derived protein domain-containing protein</fullName>
    </recommendedName>
</protein>
<proteinExistence type="predicted"/>
<dbReference type="Pfam" id="PF13843">
    <property type="entry name" value="DDE_Tnp_1_7"/>
    <property type="match status" value="1"/>
</dbReference>
<dbReference type="PANTHER" id="PTHR46599">
    <property type="entry name" value="PIGGYBAC TRANSPOSABLE ELEMENT-DERIVED PROTEIN 4"/>
    <property type="match status" value="1"/>
</dbReference>
<dbReference type="EMBL" id="JAZGQO010000001">
    <property type="protein sequence ID" value="KAK6195198.1"/>
    <property type="molecule type" value="Genomic_DNA"/>
</dbReference>
<accession>A0AAN8KLV0</accession>
<name>A0AAN8KLV0_PATCE</name>